<dbReference type="InterPro" id="IPR011333">
    <property type="entry name" value="SKP1/BTB/POZ_sf"/>
</dbReference>
<name>A0A7E4VS01_PANRE</name>
<dbReference type="AlphaFoldDB" id="A0A7E4VS01"/>
<dbReference type="Pfam" id="PF00651">
    <property type="entry name" value="BTB"/>
    <property type="match status" value="1"/>
</dbReference>
<dbReference type="SMART" id="SM00225">
    <property type="entry name" value="BTB"/>
    <property type="match status" value="1"/>
</dbReference>
<reference evidence="3" key="2">
    <citation type="submission" date="2020-10" db="UniProtKB">
        <authorList>
            <consortium name="WormBaseParasite"/>
        </authorList>
    </citation>
    <scope>IDENTIFICATION</scope>
</reference>
<organism evidence="2 3">
    <name type="scientific">Panagrellus redivivus</name>
    <name type="common">Microworm</name>
    <dbReference type="NCBI Taxonomy" id="6233"/>
    <lineage>
        <taxon>Eukaryota</taxon>
        <taxon>Metazoa</taxon>
        <taxon>Ecdysozoa</taxon>
        <taxon>Nematoda</taxon>
        <taxon>Chromadorea</taxon>
        <taxon>Rhabditida</taxon>
        <taxon>Tylenchina</taxon>
        <taxon>Panagrolaimomorpha</taxon>
        <taxon>Panagrolaimoidea</taxon>
        <taxon>Panagrolaimidae</taxon>
        <taxon>Panagrellus</taxon>
    </lineage>
</organism>
<dbReference type="GO" id="GO:0005737">
    <property type="term" value="C:cytoplasm"/>
    <property type="evidence" value="ECO:0007669"/>
    <property type="project" value="TreeGrafter"/>
</dbReference>
<dbReference type="Pfam" id="PF07707">
    <property type="entry name" value="BACK"/>
    <property type="match status" value="1"/>
</dbReference>
<proteinExistence type="predicted"/>
<accession>A0A7E4VS01</accession>
<evidence type="ECO:0000313" key="2">
    <source>
        <dbReference type="Proteomes" id="UP000492821"/>
    </source>
</evidence>
<dbReference type="InterPro" id="IPR008979">
    <property type="entry name" value="Galactose-bd-like_sf"/>
</dbReference>
<dbReference type="Gene3D" id="3.30.710.10">
    <property type="entry name" value="Potassium Channel Kv1.1, Chain A"/>
    <property type="match status" value="1"/>
</dbReference>
<dbReference type="InterPro" id="IPR011705">
    <property type="entry name" value="BACK"/>
</dbReference>
<dbReference type="SUPFAM" id="SSF49785">
    <property type="entry name" value="Galactose-binding domain-like"/>
    <property type="match status" value="1"/>
</dbReference>
<dbReference type="InterPro" id="IPR000210">
    <property type="entry name" value="BTB/POZ_dom"/>
</dbReference>
<dbReference type="InterPro" id="IPR052407">
    <property type="entry name" value="BTB_POZ_domain_cont_9"/>
</dbReference>
<sequence>MTMATATPLHRFVEQVGALYRKDKLSDVTIVIGDVEIPAHRVILAQRCKHFEVMFGQGAVDANSRIELLNTPIDGFNAVLKWIYTSSIELISVENASEVIRVAQMLHIEELVDLVIEWFKQNCRVETVCFILNEAVRLSLNGLTTFAIQCLRNPPCEVLKHATFAALSPEALNKVLVECILEAPYSDIFRAVLNWMRANPAKRDNFPDIMKNVPLSSITLQDVAAVPADVIDPQVIVDLVREQQVAGGPLYVLKYENLALYGSNVTIDGKTALFQPAYVSAHRIDAEGILIDLGRRFMLNLLRMVVLGSYGSYMISVSEDNVSWTQVINHSKYKCRGNQTLYFKARPVRYIRIQGTASPDPLFSISHFEAYHTVRPFF</sequence>
<dbReference type="PROSITE" id="PS50097">
    <property type="entry name" value="BTB"/>
    <property type="match status" value="1"/>
</dbReference>
<evidence type="ECO:0000313" key="3">
    <source>
        <dbReference type="WBParaSite" id="Pan_g2656.t1"/>
    </source>
</evidence>
<dbReference type="Gene3D" id="1.25.40.420">
    <property type="match status" value="1"/>
</dbReference>
<dbReference type="SUPFAM" id="SSF54695">
    <property type="entry name" value="POZ domain"/>
    <property type="match status" value="1"/>
</dbReference>
<evidence type="ECO:0000259" key="1">
    <source>
        <dbReference type="PROSITE" id="PS50097"/>
    </source>
</evidence>
<dbReference type="WBParaSite" id="Pan_g2656.t1">
    <property type="protein sequence ID" value="Pan_g2656.t1"/>
    <property type="gene ID" value="Pan_g2656"/>
</dbReference>
<feature type="domain" description="BTB" evidence="1">
    <location>
        <begin position="26"/>
        <end position="92"/>
    </location>
</feature>
<dbReference type="Gene3D" id="2.60.120.260">
    <property type="entry name" value="Galactose-binding domain-like"/>
    <property type="match status" value="1"/>
</dbReference>
<dbReference type="PANTHER" id="PTHR46306">
    <property type="entry name" value="BTB/POZ DOMAIN-CONTAINING PROTEIN 9"/>
    <property type="match status" value="1"/>
</dbReference>
<dbReference type="PANTHER" id="PTHR46306:SF1">
    <property type="entry name" value="BTB_POZ DOMAIN-CONTAINING PROTEIN 9"/>
    <property type="match status" value="1"/>
</dbReference>
<protein>
    <submittedName>
        <fullName evidence="3">BTB domain-containing protein</fullName>
    </submittedName>
</protein>
<keyword evidence="2" id="KW-1185">Reference proteome</keyword>
<reference evidence="2" key="1">
    <citation type="journal article" date="2013" name="Genetics">
        <title>The draft genome and transcriptome of Panagrellus redivivus are shaped by the harsh demands of a free-living lifestyle.</title>
        <authorList>
            <person name="Srinivasan J."/>
            <person name="Dillman A.R."/>
            <person name="Macchietto M.G."/>
            <person name="Heikkinen L."/>
            <person name="Lakso M."/>
            <person name="Fracchia K.M."/>
            <person name="Antoshechkin I."/>
            <person name="Mortazavi A."/>
            <person name="Wong G."/>
            <person name="Sternberg P.W."/>
        </authorList>
    </citation>
    <scope>NUCLEOTIDE SEQUENCE [LARGE SCALE GENOMIC DNA]</scope>
    <source>
        <strain evidence="2">MT8872</strain>
    </source>
</reference>
<dbReference type="Proteomes" id="UP000492821">
    <property type="component" value="Unassembled WGS sequence"/>
</dbReference>